<protein>
    <submittedName>
        <fullName evidence="1">Uncharacterized protein</fullName>
    </submittedName>
</protein>
<comment type="caution">
    <text evidence="1">The sequence shown here is derived from an EMBL/GenBank/DDBJ whole genome shotgun (WGS) entry which is preliminary data.</text>
</comment>
<dbReference type="Proteomes" id="UP000094224">
    <property type="component" value="Unassembled WGS sequence"/>
</dbReference>
<evidence type="ECO:0000313" key="1">
    <source>
        <dbReference type="EMBL" id="ODR10987.1"/>
    </source>
</evidence>
<sequence>MGQATIHSDGMSSHHPANAFTRVICRLRGDIHHAARWLGGITPLGTPHTPAVFDLVVLGAPGRRRPPAVAKCSHRHAPASKDGVGHRENTPAPNLAKLGIIFGAQLAQLLRGADGSAANRGHALA</sequence>
<name>A0A1E3T9B5_9MYCO</name>
<proteinExistence type="predicted"/>
<accession>A0A1E3T9B5</accession>
<organism evidence="1 2">
    <name type="scientific">Mycobacterium sherrisii</name>
    <dbReference type="NCBI Taxonomy" id="243061"/>
    <lineage>
        <taxon>Bacteria</taxon>
        <taxon>Bacillati</taxon>
        <taxon>Actinomycetota</taxon>
        <taxon>Actinomycetes</taxon>
        <taxon>Mycobacteriales</taxon>
        <taxon>Mycobacteriaceae</taxon>
        <taxon>Mycobacterium</taxon>
        <taxon>Mycobacterium simiae complex</taxon>
    </lineage>
</organism>
<keyword evidence="2" id="KW-1185">Reference proteome</keyword>
<reference evidence="2" key="1">
    <citation type="submission" date="2016-09" db="EMBL/GenBank/DDBJ databases">
        <authorList>
            <person name="Greninger A.L."/>
            <person name="Jerome K.R."/>
            <person name="Mcnair B."/>
            <person name="Wallis C."/>
            <person name="Fang F."/>
        </authorList>
    </citation>
    <scope>NUCLEOTIDE SEQUENCE [LARGE SCALE GENOMIC DNA]</scope>
    <source>
        <strain evidence="2">BC1_M4</strain>
    </source>
</reference>
<gene>
    <name evidence="1" type="ORF">BHQ21_01080</name>
</gene>
<dbReference type="AlphaFoldDB" id="A0A1E3T9B5"/>
<dbReference type="STRING" id="243061.AWC25_21570"/>
<evidence type="ECO:0000313" key="2">
    <source>
        <dbReference type="Proteomes" id="UP000094224"/>
    </source>
</evidence>
<dbReference type="EMBL" id="MIHC01000001">
    <property type="protein sequence ID" value="ODR10987.1"/>
    <property type="molecule type" value="Genomic_DNA"/>
</dbReference>